<dbReference type="PANTHER" id="PTHR34352:SF1">
    <property type="entry name" value="PROTEIN YHFA"/>
    <property type="match status" value="1"/>
</dbReference>
<evidence type="ECO:0000313" key="2">
    <source>
        <dbReference type="Proteomes" id="UP000467214"/>
    </source>
</evidence>
<dbReference type="SUPFAM" id="SSF82784">
    <property type="entry name" value="OsmC-like"/>
    <property type="match status" value="1"/>
</dbReference>
<protein>
    <submittedName>
        <fullName evidence="1">OsmC family peroxiredoxin</fullName>
    </submittedName>
</protein>
<accession>A0A845BP47</accession>
<comment type="caution">
    <text evidence="1">The sequence shown here is derived from an EMBL/GenBank/DDBJ whole genome shotgun (WGS) entry which is preliminary data.</text>
</comment>
<sequence>MAGELHVSLQQVEHYRFANEFGHGAPVLLTDEPPPLGEDSGPSPSQLLVAAAANCLCASLLFAFGKFKQDVAPLSAEASCVLGRNAQKRLRVESIAVTLKLGKPAATLAQVERVLASFEDYCTVTQSIRQGITVDVVVLDVDGSRLK</sequence>
<dbReference type="InterPro" id="IPR015946">
    <property type="entry name" value="KH_dom-like_a/b"/>
</dbReference>
<dbReference type="InterPro" id="IPR003718">
    <property type="entry name" value="OsmC/Ohr_fam"/>
</dbReference>
<proteinExistence type="predicted"/>
<dbReference type="Gene3D" id="3.30.300.20">
    <property type="match status" value="1"/>
</dbReference>
<dbReference type="AlphaFoldDB" id="A0A845BP47"/>
<name>A0A845BP47_9NEIS</name>
<dbReference type="InterPro" id="IPR036102">
    <property type="entry name" value="OsmC/Ohrsf"/>
</dbReference>
<dbReference type="RefSeq" id="WP_124734520.1">
    <property type="nucleotide sequence ID" value="NZ_WSSB01000007.1"/>
</dbReference>
<gene>
    <name evidence="1" type="ORF">GQF02_09270</name>
</gene>
<dbReference type="Proteomes" id="UP000467214">
    <property type="component" value="Unassembled WGS sequence"/>
</dbReference>
<dbReference type="EMBL" id="WSSB01000007">
    <property type="protein sequence ID" value="MXR37160.1"/>
    <property type="molecule type" value="Genomic_DNA"/>
</dbReference>
<keyword evidence="2" id="KW-1185">Reference proteome</keyword>
<evidence type="ECO:0000313" key="1">
    <source>
        <dbReference type="EMBL" id="MXR37160.1"/>
    </source>
</evidence>
<dbReference type="Pfam" id="PF02566">
    <property type="entry name" value="OsmC"/>
    <property type="match status" value="1"/>
</dbReference>
<dbReference type="PANTHER" id="PTHR34352">
    <property type="entry name" value="PROTEIN YHFA"/>
    <property type="match status" value="1"/>
</dbReference>
<organism evidence="1 2">
    <name type="scientific">Craterilacuibacter sinensis</name>
    <dbReference type="NCBI Taxonomy" id="2686017"/>
    <lineage>
        <taxon>Bacteria</taxon>
        <taxon>Pseudomonadati</taxon>
        <taxon>Pseudomonadota</taxon>
        <taxon>Betaproteobacteria</taxon>
        <taxon>Neisseriales</taxon>
        <taxon>Neisseriaceae</taxon>
        <taxon>Craterilacuibacter</taxon>
    </lineage>
</organism>
<reference evidence="1 2" key="1">
    <citation type="submission" date="2019-12" db="EMBL/GenBank/DDBJ databases">
        <title>Neisseriaceae gen. nov. sp. Genome sequencing and assembly.</title>
        <authorList>
            <person name="Liu Z."/>
            <person name="Li A."/>
        </authorList>
    </citation>
    <scope>NUCLEOTIDE SEQUENCE [LARGE SCALE GENOMIC DNA]</scope>
    <source>
        <strain evidence="1 2">B2N2-7</strain>
    </source>
</reference>